<feature type="region of interest" description="Disordered" evidence="1">
    <location>
        <begin position="141"/>
        <end position="190"/>
    </location>
</feature>
<evidence type="ECO:0000313" key="2">
    <source>
        <dbReference type="EMBL" id="CAE7194199.1"/>
    </source>
</evidence>
<organism evidence="2 3">
    <name type="scientific">Pyrenophora teres f. teres</name>
    <dbReference type="NCBI Taxonomy" id="97479"/>
    <lineage>
        <taxon>Eukaryota</taxon>
        <taxon>Fungi</taxon>
        <taxon>Dikarya</taxon>
        <taxon>Ascomycota</taxon>
        <taxon>Pezizomycotina</taxon>
        <taxon>Dothideomycetes</taxon>
        <taxon>Pleosporomycetidae</taxon>
        <taxon>Pleosporales</taxon>
        <taxon>Pleosporineae</taxon>
        <taxon>Pleosporaceae</taxon>
        <taxon>Pyrenophora</taxon>
    </lineage>
</organism>
<evidence type="ECO:0000256" key="1">
    <source>
        <dbReference type="SAM" id="MobiDB-lite"/>
    </source>
</evidence>
<sequence length="282" mass="30118">MNSNHQIFSSAASGLTSIFNVAALDSDNDSMDMDTEMNFNPPSRCSSNNDLTMISNVTALNPANQEDTDKDMDIDMDIDMDTEVNINPPPQAFSSNNNMAILSHITVLNPYNNDHPTAPHPPAPSSPSSSTLTIISNITALKPLNDHPTAPTSPPRARSSSCGSTLSNITVLVPDNKPRSSRSQTLEPGHSPSNYCAAISVYSSVAPVATVTPNVAAGVKKKTLQCKINPGKGRKTAVVTVGTLERLKIMGQNKVVDDGAGWKRIEKWLDGVVEDGEMDVDM</sequence>
<accession>A0A6S6WCC8</accession>
<feature type="region of interest" description="Disordered" evidence="1">
    <location>
        <begin position="112"/>
        <end position="131"/>
    </location>
</feature>
<evidence type="ECO:0000313" key="3">
    <source>
        <dbReference type="Proteomes" id="UP000472372"/>
    </source>
</evidence>
<proteinExistence type="predicted"/>
<dbReference type="AlphaFoldDB" id="A0A6S6WCC8"/>
<gene>
    <name evidence="2" type="ORF">PTTW11_07904</name>
</gene>
<dbReference type="Proteomes" id="UP000472372">
    <property type="component" value="Chromosome 7"/>
</dbReference>
<feature type="compositionally biased region" description="Polar residues" evidence="1">
    <location>
        <begin position="181"/>
        <end position="190"/>
    </location>
</feature>
<dbReference type="EMBL" id="HG992983">
    <property type="protein sequence ID" value="CAE7194199.1"/>
    <property type="molecule type" value="Genomic_DNA"/>
</dbReference>
<protein>
    <submittedName>
        <fullName evidence="2">Uncharacterized protein</fullName>
    </submittedName>
</protein>
<reference evidence="2" key="1">
    <citation type="submission" date="2021-02" db="EMBL/GenBank/DDBJ databases">
        <authorList>
            <person name="Syme A R."/>
            <person name="Syme A R."/>
            <person name="Moolhuijzen P."/>
        </authorList>
    </citation>
    <scope>NUCLEOTIDE SEQUENCE</scope>
    <source>
        <strain evidence="2">W1-1</strain>
    </source>
</reference>
<name>A0A6S6WCC8_9PLEO</name>